<dbReference type="GO" id="GO:0008270">
    <property type="term" value="F:zinc ion binding"/>
    <property type="evidence" value="ECO:0007669"/>
    <property type="project" value="InterPro"/>
</dbReference>
<dbReference type="InterPro" id="IPR041694">
    <property type="entry name" value="ADH_N_2"/>
</dbReference>
<keyword evidence="7" id="KW-1185">Reference proteome</keyword>
<dbReference type="EMBL" id="JAANQT010000371">
    <property type="protein sequence ID" value="KAG1311606.1"/>
    <property type="molecule type" value="Genomic_DNA"/>
</dbReference>
<dbReference type="InterPro" id="IPR013149">
    <property type="entry name" value="ADH-like_C"/>
</dbReference>
<feature type="region of interest" description="Disordered" evidence="3">
    <location>
        <begin position="369"/>
        <end position="411"/>
    </location>
</feature>
<dbReference type="InterPro" id="IPR036291">
    <property type="entry name" value="NAD(P)-bd_dom_sf"/>
</dbReference>
<comment type="caution">
    <text evidence="6">The sequence shown here is derived from an EMBL/GenBank/DDBJ whole genome shotgun (WGS) entry which is preliminary data.</text>
</comment>
<dbReference type="InterPro" id="IPR011032">
    <property type="entry name" value="GroES-like_sf"/>
</dbReference>
<proteinExistence type="predicted"/>
<dbReference type="Gene3D" id="3.40.50.720">
    <property type="entry name" value="NAD(P)-binding Rossmann-like Domain"/>
    <property type="match status" value="1"/>
</dbReference>
<keyword evidence="1" id="KW-0560">Oxidoreductase</keyword>
<evidence type="ECO:0000256" key="2">
    <source>
        <dbReference type="ARBA" id="ARBA00023242"/>
    </source>
</evidence>
<dbReference type="GO" id="GO:0003677">
    <property type="term" value="F:DNA binding"/>
    <property type="evidence" value="ECO:0007669"/>
    <property type="project" value="InterPro"/>
</dbReference>
<dbReference type="PANTHER" id="PTHR43205">
    <property type="entry name" value="PROSTAGLANDIN REDUCTASE"/>
    <property type="match status" value="1"/>
</dbReference>
<dbReference type="GO" id="GO:0016628">
    <property type="term" value="F:oxidoreductase activity, acting on the CH-CH group of donors, NAD or NADP as acceptor"/>
    <property type="evidence" value="ECO:0007669"/>
    <property type="project" value="InterPro"/>
</dbReference>
<dbReference type="Gene3D" id="3.90.180.10">
    <property type="entry name" value="Medium-chain alcohol dehydrogenases, catalytic domain"/>
    <property type="match status" value="1"/>
</dbReference>
<feature type="domain" description="Enoyl reductase (ER)" evidence="4">
    <location>
        <begin position="20"/>
        <end position="340"/>
    </location>
</feature>
<accession>A0A9P6XE66</accession>
<evidence type="ECO:0000259" key="4">
    <source>
        <dbReference type="SMART" id="SM00829"/>
    </source>
</evidence>
<dbReference type="SMART" id="SM00829">
    <property type="entry name" value="PKS_ER"/>
    <property type="match status" value="1"/>
</dbReference>
<dbReference type="SUPFAM" id="SSF50129">
    <property type="entry name" value="GroES-like"/>
    <property type="match status" value="2"/>
</dbReference>
<dbReference type="SMART" id="SM00906">
    <property type="entry name" value="Fungal_trans"/>
    <property type="match status" value="1"/>
</dbReference>
<gene>
    <name evidence="6" type="ORF">G6F64_003685</name>
</gene>
<dbReference type="Pfam" id="PF16884">
    <property type="entry name" value="ADH_N_2"/>
    <property type="match status" value="1"/>
</dbReference>
<reference evidence="6" key="1">
    <citation type="journal article" date="2020" name="Microb. Genom.">
        <title>Genetic diversity of clinical and environmental Mucorales isolates obtained from an investigation of mucormycosis cases among solid organ transplant recipients.</title>
        <authorList>
            <person name="Nguyen M.H."/>
            <person name="Kaul D."/>
            <person name="Muto C."/>
            <person name="Cheng S.J."/>
            <person name="Richter R.A."/>
            <person name="Bruno V.M."/>
            <person name="Liu G."/>
            <person name="Beyhan S."/>
            <person name="Sundermann A.J."/>
            <person name="Mounaud S."/>
            <person name="Pasculle A.W."/>
            <person name="Nierman W.C."/>
            <person name="Driscoll E."/>
            <person name="Cumbie R."/>
            <person name="Clancy C.J."/>
            <person name="Dupont C.L."/>
        </authorList>
    </citation>
    <scope>NUCLEOTIDE SEQUENCE</scope>
    <source>
        <strain evidence="6">GL11</strain>
    </source>
</reference>
<dbReference type="CDD" id="cd05288">
    <property type="entry name" value="PGDH"/>
    <property type="match status" value="1"/>
</dbReference>
<keyword evidence="2" id="KW-0539">Nucleus</keyword>
<dbReference type="CDD" id="cd12148">
    <property type="entry name" value="fungal_TF_MHR"/>
    <property type="match status" value="1"/>
</dbReference>
<dbReference type="Pfam" id="PF04082">
    <property type="entry name" value="Fungal_trans"/>
    <property type="match status" value="1"/>
</dbReference>
<evidence type="ECO:0000256" key="3">
    <source>
        <dbReference type="SAM" id="MobiDB-lite"/>
    </source>
</evidence>
<dbReference type="InterPro" id="IPR045010">
    <property type="entry name" value="MDR_fam"/>
</dbReference>
<dbReference type="InterPro" id="IPR007219">
    <property type="entry name" value="XnlR_reg_dom"/>
</dbReference>
<dbReference type="Pfam" id="PF00107">
    <property type="entry name" value="ADH_zinc_N"/>
    <property type="match status" value="1"/>
</dbReference>
<feature type="compositionally biased region" description="Basic and acidic residues" evidence="3">
    <location>
        <begin position="394"/>
        <end position="405"/>
    </location>
</feature>
<evidence type="ECO:0000259" key="5">
    <source>
        <dbReference type="SMART" id="SM00906"/>
    </source>
</evidence>
<dbReference type="SUPFAM" id="SSF51735">
    <property type="entry name" value="NAD(P)-binding Rossmann-fold domains"/>
    <property type="match status" value="1"/>
</dbReference>
<name>A0A9P6XE66_RHIOR</name>
<dbReference type="Proteomes" id="UP000716291">
    <property type="component" value="Unassembled WGS sequence"/>
</dbReference>
<dbReference type="OrthoDB" id="809632at2759"/>
<evidence type="ECO:0000313" key="7">
    <source>
        <dbReference type="Proteomes" id="UP000716291"/>
    </source>
</evidence>
<dbReference type="PANTHER" id="PTHR43205:SF7">
    <property type="entry name" value="PROSTAGLANDIN REDUCTASE 1"/>
    <property type="match status" value="1"/>
</dbReference>
<feature type="domain" description="Xylanolytic transcriptional activator regulatory" evidence="5">
    <location>
        <begin position="614"/>
        <end position="687"/>
    </location>
</feature>
<organism evidence="6 7">
    <name type="scientific">Rhizopus oryzae</name>
    <name type="common">Mucormycosis agent</name>
    <name type="synonym">Rhizopus arrhizus var. delemar</name>
    <dbReference type="NCBI Taxonomy" id="64495"/>
    <lineage>
        <taxon>Eukaryota</taxon>
        <taxon>Fungi</taxon>
        <taxon>Fungi incertae sedis</taxon>
        <taxon>Mucoromycota</taxon>
        <taxon>Mucoromycotina</taxon>
        <taxon>Mucoromycetes</taxon>
        <taxon>Mucorales</taxon>
        <taxon>Mucorineae</taxon>
        <taxon>Rhizopodaceae</taxon>
        <taxon>Rhizopus</taxon>
    </lineage>
</organism>
<dbReference type="InterPro" id="IPR020843">
    <property type="entry name" value="ER"/>
</dbReference>
<protein>
    <recommendedName>
        <fullName evidence="8">Transcription factor domain-containing protein</fullName>
    </recommendedName>
</protein>
<feature type="compositionally biased region" description="Polar residues" evidence="3">
    <location>
        <begin position="375"/>
        <end position="392"/>
    </location>
</feature>
<evidence type="ECO:0008006" key="8">
    <source>
        <dbReference type="Google" id="ProtNLM"/>
    </source>
</evidence>
<dbReference type="FunFam" id="3.40.50.720:FF:000121">
    <property type="entry name" value="Prostaglandin reductase 2"/>
    <property type="match status" value="1"/>
</dbReference>
<evidence type="ECO:0000313" key="6">
    <source>
        <dbReference type="EMBL" id="KAG1311606.1"/>
    </source>
</evidence>
<sequence length="1130" mass="127940">MVSNTKVIFSKVPTTYPEAGEHMKIERSEIDLNADIPQGSVLVKVLCLSVDPYMRGRMRDESKKSYSAAFPLGQPMNGHAMGEVLKSSNDKFKVGDLVYGMLPFVEYAVIPEQFTSYIEVRNEAKSSGLPLTNYIGVLGMPGMTAYVGLIKFGKPKKGETLYVSAASGAVGQLVGQIGKILGLYVVGSAGSDEKVEYLKEIGFDAAFNYKTKDSAEALKELCPKGIDIYFENVGGKMLEDVIDNANTFARIVCCGMISQYNREKPEPVHNLIQIVGKSLELRGFIVSNSPEMQEPFRKEMTEWLQSGQIKYRETIAEGIENTPEALIDVLKGKNFGKQVVKIAELYIASLTDKLGRIEDLLAKIANDKQDHFDNDSNNSQEDASKHASNLQEEGNGKDTIEEKKSNSHATRRTFQTAIERRIFRDAFNKFFHPAGIQMQIRENSQILHVRKAEMIDLDTNIDAVTDATAAGLINPGDPINGIEDWIWKIAGIDKDLSDRLLKVYFAYIYPSTPVINKTAFLQEYRRIRPQFPFAFLLLSIYLAALKYIAVCQRFGDADSLNSNESWNIPRDLAERLNTRFQEYRRHRYIPTLPVVQATIIGELQPFNFDRWTAGWILSYSSVRKCQDLGYCRSSEKLDISQEEKETRRRVWWYVYMQDCWYSAETGKPLTVFDEDFDEMYPSEDASWDEVMDIMTETDQHLPRFPSLDEESANKRKSKTVPLYQPLIQMVRLSRILAMILQNLYTPQGKIYCAKHGSDAIVGYLDTELSKWRTALPPLLDISSVDKWSIDSASLAICTSAAVRIIDIADRMNYRDFLWGFSLYSIITATLIHVFNARSSDKTTAQAAKSKLVRALAVIDKLNLLWPGKDGMENLLRKRILSSKLCAEDPEFAEQLKSQQQVEHSLQSKIPGLINKDNQENLSAAKEPDQTLKSYWLPEKKAEEHRPATFTKDYNWLDQLYLPSQQSPNENNYFMPNSAIENNDMQQHLIDMNDLHSIRQFGFNTTSHNPMFSQAQSLSSFNNANMQIPFDATSNVQNISAFNQNTEFPLHNSNMPFAYAPSFGDQSIVFNSDTEAAINHLNLGTIPSENISTDPLLFQNSEGITTNSFWGVPNDMNAEDWCTFLAQNKLQ</sequence>
<dbReference type="AlphaFoldDB" id="A0A9P6XE66"/>
<evidence type="ECO:0000256" key="1">
    <source>
        <dbReference type="ARBA" id="ARBA00023002"/>
    </source>
</evidence>
<dbReference type="GO" id="GO:0006351">
    <property type="term" value="P:DNA-templated transcription"/>
    <property type="evidence" value="ECO:0007669"/>
    <property type="project" value="InterPro"/>
</dbReference>